<evidence type="ECO:0000313" key="4">
    <source>
        <dbReference type="Proteomes" id="UP001457282"/>
    </source>
</evidence>
<feature type="region of interest" description="Disordered" evidence="2">
    <location>
        <begin position="552"/>
        <end position="574"/>
    </location>
</feature>
<name>A0AAW1X1N4_RUBAR</name>
<gene>
    <name evidence="3" type="ORF">M0R45_027273</name>
</gene>
<organism evidence="3 4">
    <name type="scientific">Rubus argutus</name>
    <name type="common">Southern blackberry</name>
    <dbReference type="NCBI Taxonomy" id="59490"/>
    <lineage>
        <taxon>Eukaryota</taxon>
        <taxon>Viridiplantae</taxon>
        <taxon>Streptophyta</taxon>
        <taxon>Embryophyta</taxon>
        <taxon>Tracheophyta</taxon>
        <taxon>Spermatophyta</taxon>
        <taxon>Magnoliopsida</taxon>
        <taxon>eudicotyledons</taxon>
        <taxon>Gunneridae</taxon>
        <taxon>Pentapetalae</taxon>
        <taxon>rosids</taxon>
        <taxon>fabids</taxon>
        <taxon>Rosales</taxon>
        <taxon>Rosaceae</taxon>
        <taxon>Rosoideae</taxon>
        <taxon>Rosoideae incertae sedis</taxon>
        <taxon>Rubus</taxon>
    </lineage>
</organism>
<accession>A0AAW1X1N4</accession>
<proteinExistence type="predicted"/>
<keyword evidence="4" id="KW-1185">Reference proteome</keyword>
<feature type="compositionally biased region" description="Acidic residues" evidence="2">
    <location>
        <begin position="560"/>
        <end position="574"/>
    </location>
</feature>
<protein>
    <recommendedName>
        <fullName evidence="5">DUF4283 domain-containing protein</fullName>
    </recommendedName>
</protein>
<reference evidence="3 4" key="1">
    <citation type="journal article" date="2023" name="G3 (Bethesda)">
        <title>A chromosome-length genome assembly and annotation of blackberry (Rubus argutus, cv. 'Hillquist').</title>
        <authorList>
            <person name="Bruna T."/>
            <person name="Aryal R."/>
            <person name="Dudchenko O."/>
            <person name="Sargent D.J."/>
            <person name="Mead D."/>
            <person name="Buti M."/>
            <person name="Cavallini A."/>
            <person name="Hytonen T."/>
            <person name="Andres J."/>
            <person name="Pham M."/>
            <person name="Weisz D."/>
            <person name="Mascagni F."/>
            <person name="Usai G."/>
            <person name="Natali L."/>
            <person name="Bassil N."/>
            <person name="Fernandez G.E."/>
            <person name="Lomsadze A."/>
            <person name="Armour M."/>
            <person name="Olukolu B."/>
            <person name="Poorten T."/>
            <person name="Britton C."/>
            <person name="Davik J."/>
            <person name="Ashrafi H."/>
            <person name="Aiden E.L."/>
            <person name="Borodovsky M."/>
            <person name="Worthington M."/>
        </authorList>
    </citation>
    <scope>NUCLEOTIDE SEQUENCE [LARGE SCALE GENOMIC DNA]</scope>
    <source>
        <strain evidence="3">PI 553951</strain>
    </source>
</reference>
<evidence type="ECO:0000256" key="1">
    <source>
        <dbReference type="SAM" id="Coils"/>
    </source>
</evidence>
<evidence type="ECO:0000313" key="3">
    <source>
        <dbReference type="EMBL" id="KAK9930228.1"/>
    </source>
</evidence>
<comment type="caution">
    <text evidence="3">The sequence shown here is derived from an EMBL/GenBank/DDBJ whole genome shotgun (WGS) entry which is preliminary data.</text>
</comment>
<feature type="coiled-coil region" evidence="1">
    <location>
        <begin position="478"/>
        <end position="509"/>
    </location>
</feature>
<evidence type="ECO:0000256" key="2">
    <source>
        <dbReference type="SAM" id="MobiDB-lite"/>
    </source>
</evidence>
<evidence type="ECO:0008006" key="5">
    <source>
        <dbReference type="Google" id="ProtNLM"/>
    </source>
</evidence>
<feature type="region of interest" description="Disordered" evidence="2">
    <location>
        <begin position="391"/>
        <end position="410"/>
    </location>
</feature>
<dbReference type="AlphaFoldDB" id="A0AAW1X1N4"/>
<feature type="compositionally biased region" description="Basic and acidic residues" evidence="2">
    <location>
        <begin position="394"/>
        <end position="410"/>
    </location>
</feature>
<sequence>MEEKLSAIVYGVPKKKLRVEFSTDKSLQMVSKNVESRLNYKEVLQNNIEKKLCPQNKMLQVSSKKEDTMSWQCSVVCKRKSINSSWIEISKELSAILDKEVVLYPFQCNKALLFCSSKEEAEWVARHKKITVNIQEEVSLCRWKQKCNFHGKRKFVSFGGWIEIEGLPFNLWNKETLKQIGDAYVIGNFEAFYVRIKPATLSNRLSVHEEPHWKTARNERKAGKLPYQFHTGKFSTRENQKPAVDNFPASLKEAAAGSLPRKNQNEGTGDRITGECGAQKQRNLTGNGRGTKEAWETADENTQVEILKEARLVDDDKAENPVCVLMGQQNKVQPLGEFKNRKCVDVDKTVRGKSLDSGFAVLDQKNREKRSSNDGRLRVADWAFGKFSKTGGPAEHKGIQSEPKDKKDDPKFFVNGNGYEGNSSALKSHLLSNSQSEFGPVLRFKKLSPADFGVNKYLETVEEHGNAKKSVLQDSDAVSEGQEEAEEFLAEIEAEKHKEQENFEEITNDESSHLNCVLEEEFRELVGMCSTTDFLEETRLENEDFAEFASVLNENSQESSDSEEYVPDSSSDDEEVVSVLDQHEGILKDFFQEKDAQVDLKAQRQQAKEDFSGSIKTLKKVKIKDAAAHKCSKNFASTSEGKSMERMGRKKGTILCL</sequence>
<dbReference type="EMBL" id="JBEDUW010000005">
    <property type="protein sequence ID" value="KAK9930228.1"/>
    <property type="molecule type" value="Genomic_DNA"/>
</dbReference>
<feature type="region of interest" description="Disordered" evidence="2">
    <location>
        <begin position="255"/>
        <end position="300"/>
    </location>
</feature>
<keyword evidence="1" id="KW-0175">Coiled coil</keyword>
<dbReference type="Proteomes" id="UP001457282">
    <property type="component" value="Unassembled WGS sequence"/>
</dbReference>